<evidence type="ECO:0000313" key="2">
    <source>
        <dbReference type="Proteomes" id="UP000828390"/>
    </source>
</evidence>
<comment type="caution">
    <text evidence="1">The sequence shown here is derived from an EMBL/GenBank/DDBJ whole genome shotgun (WGS) entry which is preliminary data.</text>
</comment>
<dbReference type="EMBL" id="JAIWYP010000008">
    <property type="protein sequence ID" value="KAH3779719.1"/>
    <property type="molecule type" value="Genomic_DNA"/>
</dbReference>
<name>A0A9D4INX0_DREPO</name>
<sequence>METSESAGINGYIEYIIKDAVKSNNDTLLNSISGMINKMSVKSQWSFLDVPKFKRKSNEEQYKSNSKILENIDLANTAIESNNTQSAKEALMEGK</sequence>
<keyword evidence="2" id="KW-1185">Reference proteome</keyword>
<reference evidence="1" key="2">
    <citation type="submission" date="2020-11" db="EMBL/GenBank/DDBJ databases">
        <authorList>
            <person name="McCartney M.A."/>
            <person name="Auch B."/>
            <person name="Kono T."/>
            <person name="Mallez S."/>
            <person name="Becker A."/>
            <person name="Gohl D.M."/>
            <person name="Silverstein K.A.T."/>
            <person name="Koren S."/>
            <person name="Bechman K.B."/>
            <person name="Herman A."/>
            <person name="Abrahante J.E."/>
            <person name="Garbe J."/>
        </authorList>
    </citation>
    <scope>NUCLEOTIDE SEQUENCE</scope>
    <source>
        <strain evidence="1">Duluth1</strain>
        <tissue evidence="1">Whole animal</tissue>
    </source>
</reference>
<reference evidence="1" key="1">
    <citation type="journal article" date="2019" name="bioRxiv">
        <title>The Genome of the Zebra Mussel, Dreissena polymorpha: A Resource for Invasive Species Research.</title>
        <authorList>
            <person name="McCartney M.A."/>
            <person name="Auch B."/>
            <person name="Kono T."/>
            <person name="Mallez S."/>
            <person name="Zhang Y."/>
            <person name="Obille A."/>
            <person name="Becker A."/>
            <person name="Abrahante J.E."/>
            <person name="Garbe J."/>
            <person name="Badalamenti J.P."/>
            <person name="Herman A."/>
            <person name="Mangelson H."/>
            <person name="Liachko I."/>
            <person name="Sullivan S."/>
            <person name="Sone E.D."/>
            <person name="Koren S."/>
            <person name="Silverstein K.A.T."/>
            <person name="Beckman K.B."/>
            <person name="Gohl D.M."/>
        </authorList>
    </citation>
    <scope>NUCLEOTIDE SEQUENCE</scope>
    <source>
        <strain evidence="1">Duluth1</strain>
        <tissue evidence="1">Whole animal</tissue>
    </source>
</reference>
<proteinExistence type="predicted"/>
<accession>A0A9D4INX0</accession>
<gene>
    <name evidence="1" type="ORF">DPMN_157526</name>
</gene>
<evidence type="ECO:0000313" key="1">
    <source>
        <dbReference type="EMBL" id="KAH3779719.1"/>
    </source>
</evidence>
<organism evidence="1 2">
    <name type="scientific">Dreissena polymorpha</name>
    <name type="common">Zebra mussel</name>
    <name type="synonym">Mytilus polymorpha</name>
    <dbReference type="NCBI Taxonomy" id="45954"/>
    <lineage>
        <taxon>Eukaryota</taxon>
        <taxon>Metazoa</taxon>
        <taxon>Spiralia</taxon>
        <taxon>Lophotrochozoa</taxon>
        <taxon>Mollusca</taxon>
        <taxon>Bivalvia</taxon>
        <taxon>Autobranchia</taxon>
        <taxon>Heteroconchia</taxon>
        <taxon>Euheterodonta</taxon>
        <taxon>Imparidentia</taxon>
        <taxon>Neoheterodontei</taxon>
        <taxon>Myida</taxon>
        <taxon>Dreissenoidea</taxon>
        <taxon>Dreissenidae</taxon>
        <taxon>Dreissena</taxon>
    </lineage>
</organism>
<dbReference type="Proteomes" id="UP000828390">
    <property type="component" value="Unassembled WGS sequence"/>
</dbReference>
<protein>
    <submittedName>
        <fullName evidence="1">Uncharacterized protein</fullName>
    </submittedName>
</protein>
<dbReference type="AlphaFoldDB" id="A0A9D4INX0"/>